<evidence type="ECO:0000259" key="15">
    <source>
        <dbReference type="Pfam" id="PF17852"/>
    </source>
</evidence>
<dbReference type="Gene3D" id="3.20.180.20">
    <property type="entry name" value="Dynein heavy chain, N-terminal domain 2"/>
    <property type="match status" value="1"/>
</dbReference>
<protein>
    <submittedName>
        <fullName evidence="16">Dnah12 protein</fullName>
    </submittedName>
</protein>
<evidence type="ECO:0000256" key="4">
    <source>
        <dbReference type="ARBA" id="ARBA00022701"/>
    </source>
</evidence>
<dbReference type="InterPro" id="IPR041466">
    <property type="entry name" value="Dynein_AAA5_ext"/>
</dbReference>
<dbReference type="InterPro" id="IPR043157">
    <property type="entry name" value="Dynein_AAA1S"/>
</dbReference>
<dbReference type="InterPro" id="IPR013602">
    <property type="entry name" value="Dynein_heavy_linker"/>
</dbReference>
<dbReference type="GO" id="GO:0045505">
    <property type="term" value="F:dynein intermediate chain binding"/>
    <property type="evidence" value="ECO:0007669"/>
    <property type="project" value="InterPro"/>
</dbReference>
<evidence type="ECO:0000256" key="3">
    <source>
        <dbReference type="ARBA" id="ARBA00022490"/>
    </source>
</evidence>
<dbReference type="InterPro" id="IPR027417">
    <property type="entry name" value="P-loop_NTPase"/>
</dbReference>
<dbReference type="Gene3D" id="3.40.50.300">
    <property type="entry name" value="P-loop containing nucleotide triphosphate hydrolases"/>
    <property type="match status" value="3"/>
</dbReference>
<dbReference type="Pfam" id="PF12775">
    <property type="entry name" value="AAA_7"/>
    <property type="match status" value="1"/>
</dbReference>
<evidence type="ECO:0000256" key="9">
    <source>
        <dbReference type="ARBA" id="ARBA00023069"/>
    </source>
</evidence>
<dbReference type="AlphaFoldDB" id="A0A812PKL1"/>
<dbReference type="FunFam" id="1.20.58.1120:FF:000007">
    <property type="entry name" value="Dynein heavy chain 4"/>
    <property type="match status" value="1"/>
</dbReference>
<keyword evidence="17" id="KW-1185">Reference proteome</keyword>
<evidence type="ECO:0000256" key="8">
    <source>
        <dbReference type="ARBA" id="ARBA00023054"/>
    </source>
</evidence>
<dbReference type="InterPro" id="IPR042228">
    <property type="entry name" value="Dynein_linker_3"/>
</dbReference>
<evidence type="ECO:0000259" key="13">
    <source>
        <dbReference type="Pfam" id="PF08393"/>
    </source>
</evidence>
<feature type="domain" description="Dynein heavy chain AAA 5 extension" evidence="15">
    <location>
        <begin position="855"/>
        <end position="992"/>
    </location>
</feature>
<feature type="domain" description="Dynein heavy chain linker" evidence="13">
    <location>
        <begin position="1"/>
        <end position="221"/>
    </location>
</feature>
<organism evidence="16 17">
    <name type="scientific">Symbiodinium natans</name>
    <dbReference type="NCBI Taxonomy" id="878477"/>
    <lineage>
        <taxon>Eukaryota</taxon>
        <taxon>Sar</taxon>
        <taxon>Alveolata</taxon>
        <taxon>Dinophyceae</taxon>
        <taxon>Suessiales</taxon>
        <taxon>Symbiodiniaceae</taxon>
        <taxon>Symbiodinium</taxon>
    </lineage>
</organism>
<dbReference type="Pfam" id="PF12774">
    <property type="entry name" value="AAA_6"/>
    <property type="match status" value="1"/>
</dbReference>
<evidence type="ECO:0000256" key="11">
    <source>
        <dbReference type="ARBA" id="ARBA00023212"/>
    </source>
</evidence>
<dbReference type="EMBL" id="CAJNDS010002156">
    <property type="protein sequence ID" value="CAE7354749.1"/>
    <property type="molecule type" value="Genomic_DNA"/>
</dbReference>
<evidence type="ECO:0000256" key="2">
    <source>
        <dbReference type="ARBA" id="ARBA00008887"/>
    </source>
</evidence>
<evidence type="ECO:0000256" key="6">
    <source>
        <dbReference type="ARBA" id="ARBA00022840"/>
    </source>
</evidence>
<proteinExistence type="inferred from homology"/>
<dbReference type="InterPro" id="IPR035699">
    <property type="entry name" value="AAA_6"/>
</dbReference>
<feature type="domain" description="Dynein heavy chain hydrolytic ATP-binding dynein motor region" evidence="14">
    <location>
        <begin position="360"/>
        <end position="687"/>
    </location>
</feature>
<evidence type="ECO:0000256" key="1">
    <source>
        <dbReference type="ARBA" id="ARBA00004430"/>
    </source>
</evidence>
<evidence type="ECO:0000256" key="12">
    <source>
        <dbReference type="ARBA" id="ARBA00023273"/>
    </source>
</evidence>
<evidence type="ECO:0000313" key="17">
    <source>
        <dbReference type="Proteomes" id="UP000604046"/>
    </source>
</evidence>
<comment type="similarity">
    <text evidence="2">Belongs to the dynein heavy chain family.</text>
</comment>
<keyword evidence="3" id="KW-0963">Cytoplasm</keyword>
<evidence type="ECO:0000256" key="5">
    <source>
        <dbReference type="ARBA" id="ARBA00022741"/>
    </source>
</evidence>
<sequence length="1065" mass="120685">MDDHIIKVQTMKGSPYAKAFMDKITSLESWLLQTQEIMDVWQKVQGVWLYLEPIFSSEDIVKQMPTEAGIFKQVDMDWRTTMAAALEAGKAMEATKAPGLLELLQRCNANLDIVQKGLNDYLETKRLAFPRFFFLSNDNLLEILSETKDPTRVNPHMKKAFEGIQSLEFQSADQRITAMMSSEKESVPLVESVDPHAARGNVELWLVQMEAAMLQTIRHVCLSSEKDYLERKFTDWLRNWPGQAVIAIFSLFWTREVEDGLREHGNDGILQVAEKLKGTLGEIIDLVRNDIPALTRCTLEALIVIFVHNKDTVEELCKMGTSMVDDFDWLVQLRYYIEDNPEKPEQQDLFVRITNSHLGYAYEYLGNSSRLIVTPLTDRCYRTCCGALHLLYGAAPEGPAGTGKTETVKDLAKALARFCVVFNCSDELDYLAMAKFFKGLAASGGWACFDEFNRIDAEVLSVIAQQILCIQNAIREKKTHFEFEGTELPIIWTCNCFITMNPGYAGRAELPDNLKALFRTVAMMVPDYAMIAEIKLYSYGYEDSRSLAQKIVTTYKLCSEQLSSQKHYDYGMRAVFAVLVQAGRLKRNNPGQTNESVLMLQSVNDVNLAKFLDFDVPLYNGITRDLFPGVDLPKPDYSMMVGKLTQNLDSTHCQAHPYFIDKIIQFYECHLVRHSVMLVGMPFSGKTTALNTLQKALTQLAQEGLMHAGCAVHQARLNPKSIPARDLYGCFEEVSREWVDGIVAVLFREFARNQTEERKWLVFDGPVDAVWIENMNTVMDENKKLCLNSGEIIAMSPNMRTIIEPMDVEVASPATISRNGMVFFEPHLMGYQHLIDKMIKGSLPQEMDEAERTALSSMVDFLVPPLVSHVQKQCKTVSPVQEQNLVQSFLVLLTTHLESGYKDPSMSRDAVDGKAIVAMVDCYAIWCAIWSFGAVCETNSRSSFSQFLRKLLTGQVDMHKPHKKLQPNLPDRGSVFDYVVDLKQPGWTTWMDTVDAQTIPNSAQVQNIIVQTVDNVRYRYILEHCIRHRIKLLFCGPTGTGKTVYMQQALMAMPKETRRAKLCQA</sequence>
<dbReference type="Gene3D" id="1.10.8.710">
    <property type="match status" value="1"/>
</dbReference>
<keyword evidence="5" id="KW-0547">Nucleotide-binding</keyword>
<dbReference type="PANTHER" id="PTHR45703">
    <property type="entry name" value="DYNEIN HEAVY CHAIN"/>
    <property type="match status" value="1"/>
</dbReference>
<dbReference type="InterPro" id="IPR042222">
    <property type="entry name" value="Dynein_2_N"/>
</dbReference>
<name>A0A812PKL1_9DINO</name>
<dbReference type="GO" id="GO:0005930">
    <property type="term" value="C:axoneme"/>
    <property type="evidence" value="ECO:0007669"/>
    <property type="project" value="UniProtKB-SubCell"/>
</dbReference>
<keyword evidence="6" id="KW-0067">ATP-binding</keyword>
<keyword evidence="8" id="KW-0175">Coiled coil</keyword>
<dbReference type="Gene3D" id="1.20.58.1120">
    <property type="match status" value="1"/>
</dbReference>
<dbReference type="Proteomes" id="UP000604046">
    <property type="component" value="Unassembled WGS sequence"/>
</dbReference>
<dbReference type="InterPro" id="IPR026983">
    <property type="entry name" value="DHC"/>
</dbReference>
<keyword evidence="11" id="KW-0206">Cytoskeleton</keyword>
<dbReference type="GO" id="GO:0051959">
    <property type="term" value="F:dynein light intermediate chain binding"/>
    <property type="evidence" value="ECO:0007669"/>
    <property type="project" value="InterPro"/>
</dbReference>
<comment type="caution">
    <text evidence="16">The sequence shown here is derived from an EMBL/GenBank/DDBJ whole genome shotgun (WGS) entry which is preliminary data.</text>
</comment>
<accession>A0A812PKL1</accession>
<dbReference type="OrthoDB" id="424310at2759"/>
<dbReference type="Pfam" id="PF17852">
    <property type="entry name" value="Dynein_AAA_lid"/>
    <property type="match status" value="1"/>
</dbReference>
<keyword evidence="7" id="KW-0243">Dynein</keyword>
<dbReference type="GO" id="GO:0005524">
    <property type="term" value="F:ATP binding"/>
    <property type="evidence" value="ECO:0007669"/>
    <property type="project" value="UniProtKB-KW"/>
</dbReference>
<evidence type="ECO:0000256" key="7">
    <source>
        <dbReference type="ARBA" id="ARBA00023017"/>
    </source>
</evidence>
<gene>
    <name evidence="16" type="primary">Dnah12</name>
    <name evidence="16" type="ORF">SNAT2548_LOCUS18812</name>
</gene>
<keyword evidence="9" id="KW-0969">Cilium</keyword>
<keyword evidence="4" id="KW-0493">Microtubule</keyword>
<dbReference type="SUPFAM" id="SSF52540">
    <property type="entry name" value="P-loop containing nucleoside triphosphate hydrolases"/>
    <property type="match status" value="2"/>
</dbReference>
<evidence type="ECO:0000313" key="16">
    <source>
        <dbReference type="EMBL" id="CAE7354749.1"/>
    </source>
</evidence>
<comment type="subcellular location">
    <subcellularLocation>
        <location evidence="1">Cytoplasm</location>
        <location evidence="1">Cytoskeleton</location>
        <location evidence="1">Cilium axoneme</location>
    </subcellularLocation>
</comment>
<dbReference type="Gene3D" id="1.20.140.100">
    <property type="entry name" value="Dynein heavy chain, N-terminal domain 2"/>
    <property type="match status" value="1"/>
</dbReference>
<dbReference type="GO" id="GO:0005874">
    <property type="term" value="C:microtubule"/>
    <property type="evidence" value="ECO:0007669"/>
    <property type="project" value="UniProtKB-KW"/>
</dbReference>
<evidence type="ECO:0000256" key="10">
    <source>
        <dbReference type="ARBA" id="ARBA00023175"/>
    </source>
</evidence>
<dbReference type="PANTHER" id="PTHR45703:SF1">
    <property type="entry name" value="DYNEINS HEAVY CHAIN"/>
    <property type="match status" value="1"/>
</dbReference>
<dbReference type="Gene3D" id="1.10.472.130">
    <property type="match status" value="1"/>
</dbReference>
<dbReference type="FunFam" id="3.40.50.300:FF:000044">
    <property type="entry name" value="Dynein heavy chain 5, axonemal"/>
    <property type="match status" value="1"/>
</dbReference>
<dbReference type="GO" id="GO:0030286">
    <property type="term" value="C:dynein complex"/>
    <property type="evidence" value="ECO:0007669"/>
    <property type="project" value="UniProtKB-KW"/>
</dbReference>
<dbReference type="GO" id="GO:0007018">
    <property type="term" value="P:microtubule-based movement"/>
    <property type="evidence" value="ECO:0007669"/>
    <property type="project" value="InterPro"/>
</dbReference>
<dbReference type="Pfam" id="PF08393">
    <property type="entry name" value="DHC_N2"/>
    <property type="match status" value="1"/>
</dbReference>
<keyword evidence="10" id="KW-0505">Motor protein</keyword>
<reference evidence="16" key="1">
    <citation type="submission" date="2021-02" db="EMBL/GenBank/DDBJ databases">
        <authorList>
            <person name="Dougan E. K."/>
            <person name="Rhodes N."/>
            <person name="Thang M."/>
            <person name="Chan C."/>
        </authorList>
    </citation>
    <scope>NUCLEOTIDE SEQUENCE</scope>
</reference>
<dbReference type="FunFam" id="1.10.8.710:FF:000004">
    <property type="entry name" value="Dynein axonemal heavy chain 6"/>
    <property type="match status" value="1"/>
</dbReference>
<keyword evidence="12" id="KW-0966">Cell projection</keyword>
<dbReference type="FunFam" id="3.20.180.20:FF:000003">
    <property type="entry name" value="Dynein heavy chain 12, axonemal"/>
    <property type="match status" value="1"/>
</dbReference>
<evidence type="ECO:0000259" key="14">
    <source>
        <dbReference type="Pfam" id="PF12774"/>
    </source>
</evidence>
<dbReference type="FunFam" id="1.20.140.100:FF:000001">
    <property type="entry name" value="dynein heavy chain 17, axonemal"/>
    <property type="match status" value="1"/>
</dbReference>